<keyword evidence="3" id="KW-1185">Reference proteome</keyword>
<feature type="region of interest" description="Disordered" evidence="1">
    <location>
        <begin position="1"/>
        <end position="33"/>
    </location>
</feature>
<evidence type="ECO:0000313" key="2">
    <source>
        <dbReference type="EMBL" id="KAJ2923373.1"/>
    </source>
</evidence>
<organism evidence="2 3">
    <name type="scientific">Candolleomyces eurysporus</name>
    <dbReference type="NCBI Taxonomy" id="2828524"/>
    <lineage>
        <taxon>Eukaryota</taxon>
        <taxon>Fungi</taxon>
        <taxon>Dikarya</taxon>
        <taxon>Basidiomycota</taxon>
        <taxon>Agaricomycotina</taxon>
        <taxon>Agaricomycetes</taxon>
        <taxon>Agaricomycetidae</taxon>
        <taxon>Agaricales</taxon>
        <taxon>Agaricineae</taxon>
        <taxon>Psathyrellaceae</taxon>
        <taxon>Candolleomyces</taxon>
    </lineage>
</organism>
<reference evidence="2" key="1">
    <citation type="submission" date="2022-06" db="EMBL/GenBank/DDBJ databases">
        <title>Genome Sequence of Candolleomyces eurysporus.</title>
        <authorList>
            <person name="Buettner E."/>
        </authorList>
    </citation>
    <scope>NUCLEOTIDE SEQUENCE</scope>
    <source>
        <strain evidence="2">VTCC 930004</strain>
    </source>
</reference>
<gene>
    <name evidence="2" type="ORF">H1R20_g13718</name>
</gene>
<accession>A0A9W8J344</accession>
<dbReference type="OrthoDB" id="3267648at2759"/>
<sequence>MSHTTDTPAVTVFPPSLGPAELNPHRLHTPGGITTKRELRVDFTKGDWTSPASERDLCSMVREAITQYEDIDAVYLKECSPPEKEPNPNIWMVFDGIQPTHLEMTAGWDEECNHSGLEVVSPPWPLKSMYYSSYFGPGSWEAPEGPLPTFPACYAGLETLVLHHVESRSLYYYPRGGATSLRSLTVVGNDAIGTFAHTVDCNQKMLSTLRSATIYPLTCWLSDVHIEDFPIMKMFLSRSEALTHLELAILDNGFDLLPDDEDEGETPNLSDYLPYLGLYDHFPSSLISLSFRGPLNIHMFKDLDKWIDKANDPLWLPDLCRFAFNMVSYRYNQKEVEAEVERAQIDGKIAELQNAMKRHRPALEIEEPRPLDELVYPRSIS</sequence>
<evidence type="ECO:0000256" key="1">
    <source>
        <dbReference type="SAM" id="MobiDB-lite"/>
    </source>
</evidence>
<proteinExistence type="predicted"/>
<protein>
    <submittedName>
        <fullName evidence="2">Uncharacterized protein</fullName>
    </submittedName>
</protein>
<dbReference type="AlphaFoldDB" id="A0A9W8J344"/>
<comment type="caution">
    <text evidence="2">The sequence shown here is derived from an EMBL/GenBank/DDBJ whole genome shotgun (WGS) entry which is preliminary data.</text>
</comment>
<name>A0A9W8J344_9AGAR</name>
<feature type="non-terminal residue" evidence="2">
    <location>
        <position position="381"/>
    </location>
</feature>
<dbReference type="EMBL" id="JANBPK010001351">
    <property type="protein sequence ID" value="KAJ2923373.1"/>
    <property type="molecule type" value="Genomic_DNA"/>
</dbReference>
<evidence type="ECO:0000313" key="3">
    <source>
        <dbReference type="Proteomes" id="UP001140091"/>
    </source>
</evidence>
<dbReference type="Proteomes" id="UP001140091">
    <property type="component" value="Unassembled WGS sequence"/>
</dbReference>